<dbReference type="PRINTS" id="PR00455">
    <property type="entry name" value="HTHTETR"/>
</dbReference>
<dbReference type="RefSeq" id="WP_377417772.1">
    <property type="nucleotide sequence ID" value="NZ_JBHSPR010000001.1"/>
</dbReference>
<sequence>MRADDTSEAADRADNGPSAPCPSKRARPLPPDERRAALIAATLPLVSEYGTKVSTRQIAEAAGVAEGTIFRVFPDKDSLIQAAVSTALDPTEPLAELAAVDLALPLRERLTEAAGVMQRRLIGVINLLIAIGVHSPPVPKDHEEYRSSLRAPRERILELTADLLRPDQDQFRYPVEEVARLMQLILFSGSHPLITEGRPLPPEKIVALLLDGVRQHHPEQP</sequence>
<comment type="caution">
    <text evidence="7">The sequence shown here is derived from an EMBL/GenBank/DDBJ whole genome shotgun (WGS) entry which is preliminary data.</text>
</comment>
<feature type="DNA-binding region" description="H-T-H motif" evidence="4">
    <location>
        <begin position="54"/>
        <end position="73"/>
    </location>
</feature>
<dbReference type="PANTHER" id="PTHR30055">
    <property type="entry name" value="HTH-TYPE TRANSCRIPTIONAL REGULATOR RUTR"/>
    <property type="match status" value="1"/>
</dbReference>
<protein>
    <submittedName>
        <fullName evidence="7">TetR/AcrR family transcriptional regulator</fullName>
    </submittedName>
</protein>
<dbReference type="EMBL" id="JBHSPR010000001">
    <property type="protein sequence ID" value="MFC6015613.1"/>
    <property type="molecule type" value="Genomic_DNA"/>
</dbReference>
<dbReference type="Proteomes" id="UP001596203">
    <property type="component" value="Unassembled WGS sequence"/>
</dbReference>
<name>A0ABW1K3P3_9ACTN</name>
<organism evidence="7 8">
    <name type="scientific">Plantactinospora solaniradicis</name>
    <dbReference type="NCBI Taxonomy" id="1723736"/>
    <lineage>
        <taxon>Bacteria</taxon>
        <taxon>Bacillati</taxon>
        <taxon>Actinomycetota</taxon>
        <taxon>Actinomycetes</taxon>
        <taxon>Micromonosporales</taxon>
        <taxon>Micromonosporaceae</taxon>
        <taxon>Plantactinospora</taxon>
    </lineage>
</organism>
<dbReference type="InterPro" id="IPR050109">
    <property type="entry name" value="HTH-type_TetR-like_transc_reg"/>
</dbReference>
<feature type="region of interest" description="Disordered" evidence="5">
    <location>
        <begin position="1"/>
        <end position="30"/>
    </location>
</feature>
<dbReference type="Gene3D" id="1.10.357.10">
    <property type="entry name" value="Tetracycline Repressor, domain 2"/>
    <property type="match status" value="1"/>
</dbReference>
<feature type="compositionally biased region" description="Basic and acidic residues" evidence="5">
    <location>
        <begin position="1"/>
        <end position="14"/>
    </location>
</feature>
<accession>A0ABW1K3P3</accession>
<dbReference type="InterPro" id="IPR001647">
    <property type="entry name" value="HTH_TetR"/>
</dbReference>
<evidence type="ECO:0000256" key="5">
    <source>
        <dbReference type="SAM" id="MobiDB-lite"/>
    </source>
</evidence>
<dbReference type="InterPro" id="IPR009057">
    <property type="entry name" value="Homeodomain-like_sf"/>
</dbReference>
<evidence type="ECO:0000256" key="2">
    <source>
        <dbReference type="ARBA" id="ARBA00023125"/>
    </source>
</evidence>
<evidence type="ECO:0000259" key="6">
    <source>
        <dbReference type="PROSITE" id="PS50977"/>
    </source>
</evidence>
<dbReference type="SUPFAM" id="SSF46689">
    <property type="entry name" value="Homeodomain-like"/>
    <property type="match status" value="1"/>
</dbReference>
<evidence type="ECO:0000313" key="7">
    <source>
        <dbReference type="EMBL" id="MFC6015613.1"/>
    </source>
</evidence>
<reference evidence="8" key="1">
    <citation type="journal article" date="2019" name="Int. J. Syst. Evol. Microbiol.">
        <title>The Global Catalogue of Microorganisms (GCM) 10K type strain sequencing project: providing services to taxonomists for standard genome sequencing and annotation.</title>
        <authorList>
            <consortium name="The Broad Institute Genomics Platform"/>
            <consortium name="The Broad Institute Genome Sequencing Center for Infectious Disease"/>
            <person name="Wu L."/>
            <person name="Ma J."/>
        </authorList>
    </citation>
    <scope>NUCLEOTIDE SEQUENCE [LARGE SCALE GENOMIC DNA]</scope>
    <source>
        <strain evidence="8">ZS-35-S2</strain>
    </source>
</reference>
<evidence type="ECO:0000256" key="4">
    <source>
        <dbReference type="PROSITE-ProRule" id="PRU00335"/>
    </source>
</evidence>
<keyword evidence="2 4" id="KW-0238">DNA-binding</keyword>
<gene>
    <name evidence="7" type="ORF">ACFP2T_05315</name>
</gene>
<keyword evidence="3" id="KW-0804">Transcription</keyword>
<dbReference type="PROSITE" id="PS50977">
    <property type="entry name" value="HTH_TETR_2"/>
    <property type="match status" value="1"/>
</dbReference>
<dbReference type="PANTHER" id="PTHR30055:SF234">
    <property type="entry name" value="HTH-TYPE TRANSCRIPTIONAL REGULATOR BETI"/>
    <property type="match status" value="1"/>
</dbReference>
<evidence type="ECO:0000256" key="3">
    <source>
        <dbReference type="ARBA" id="ARBA00023163"/>
    </source>
</evidence>
<feature type="domain" description="HTH tetR-type" evidence="6">
    <location>
        <begin position="32"/>
        <end position="91"/>
    </location>
</feature>
<dbReference type="Pfam" id="PF00440">
    <property type="entry name" value="TetR_N"/>
    <property type="match status" value="1"/>
</dbReference>
<proteinExistence type="predicted"/>
<keyword evidence="8" id="KW-1185">Reference proteome</keyword>
<evidence type="ECO:0000256" key="1">
    <source>
        <dbReference type="ARBA" id="ARBA00023015"/>
    </source>
</evidence>
<evidence type="ECO:0000313" key="8">
    <source>
        <dbReference type="Proteomes" id="UP001596203"/>
    </source>
</evidence>
<keyword evidence="1" id="KW-0805">Transcription regulation</keyword>